<dbReference type="Gramene" id="Kaladp0067s0139.1.v1.1">
    <property type="protein sequence ID" value="Kaladp0067s0139.1.v1.1.CDS.1"/>
    <property type="gene ID" value="Kaladp0067s0139.v1.1"/>
</dbReference>
<evidence type="ECO:0000313" key="2">
    <source>
        <dbReference type="Proteomes" id="UP000594263"/>
    </source>
</evidence>
<evidence type="ECO:0000313" key="1">
    <source>
        <dbReference type="EnsemblPlants" id="Kaladp0067s0139.1.v1.1.CDS.1"/>
    </source>
</evidence>
<accession>A0A7N1A0K5</accession>
<reference evidence="1" key="1">
    <citation type="submission" date="2021-01" db="UniProtKB">
        <authorList>
            <consortium name="EnsemblPlants"/>
        </authorList>
    </citation>
    <scope>IDENTIFICATION</scope>
</reference>
<organism evidence="1 2">
    <name type="scientific">Kalanchoe fedtschenkoi</name>
    <name type="common">Lavender scallops</name>
    <name type="synonym">South American air plant</name>
    <dbReference type="NCBI Taxonomy" id="63787"/>
    <lineage>
        <taxon>Eukaryota</taxon>
        <taxon>Viridiplantae</taxon>
        <taxon>Streptophyta</taxon>
        <taxon>Embryophyta</taxon>
        <taxon>Tracheophyta</taxon>
        <taxon>Spermatophyta</taxon>
        <taxon>Magnoliopsida</taxon>
        <taxon>eudicotyledons</taxon>
        <taxon>Gunneridae</taxon>
        <taxon>Pentapetalae</taxon>
        <taxon>Saxifragales</taxon>
        <taxon>Crassulaceae</taxon>
        <taxon>Kalanchoe</taxon>
    </lineage>
</organism>
<protein>
    <submittedName>
        <fullName evidence="1">Uncharacterized protein</fullName>
    </submittedName>
</protein>
<keyword evidence="2" id="KW-1185">Reference proteome</keyword>
<sequence length="91" mass="10733">MHFKNYHCLFAHIELSKINPVFLQSNIHVYDSDIKCIWLKHHSVRKTPFKHCPTQLHLKHNTLIPIFNCHHKRISMNSGIGRRLCTKNAGH</sequence>
<dbReference type="EnsemblPlants" id="Kaladp0067s0139.1.v1.1">
    <property type="protein sequence ID" value="Kaladp0067s0139.1.v1.1.CDS.1"/>
    <property type="gene ID" value="Kaladp0067s0139.v1.1"/>
</dbReference>
<dbReference type="AlphaFoldDB" id="A0A7N1A0K5"/>
<proteinExistence type="predicted"/>
<name>A0A7N1A0K5_KALFE</name>
<dbReference type="Proteomes" id="UP000594263">
    <property type="component" value="Unplaced"/>
</dbReference>